<accession>A0ABQ8UAW0</accession>
<dbReference type="Proteomes" id="UP001141327">
    <property type="component" value="Unassembled WGS sequence"/>
</dbReference>
<sequence length="479" mass="51088">MDTLVTVEFGPGRPTRIYEGECLRTTFVRMPAAPQLRLVGDVVIEENPAVPLIIESAEEKPTPERLCHRGDLRPDLAPTPLRCAQELERDLKGLDGKKRRRRKPKGSVTAPGPSSRTASPPLATSTSASPQPRDSPPPAGVESPSGAADVTASDPDAPPATNLLAAPDTPALPAPGPSAPTPCSPPGPLLSAATPGADTSVAWLAGSPGAERRRPEWLPTPAEVEGNPVLRCLAGMYEEFAGRFDGVVAKLDGMTAALPALFERFSPLTTQVFFATTHPNGLFSTPIPAKQLTIDPGDHRFRLVVPAPLLAFSRRVGASLFAGDIDMALYWGPEQAKGMAGSPTRERDAERATGYAIAEGTLRALRPEDELFALWKASPVVFKLFRLERAAWLLRARAVQRPPGEPVVVAATLAVPSQEAAFARQVIRHLFEAREAQPTPRLAAALEGVPEGAFPTLGWLDRNGWLMVDAVKGLPLPSE</sequence>
<feature type="region of interest" description="Disordered" evidence="1">
    <location>
        <begin position="89"/>
        <end position="221"/>
    </location>
</feature>
<name>A0ABQ8UAW0_9EUKA</name>
<keyword evidence="3" id="KW-1185">Reference proteome</keyword>
<proteinExistence type="predicted"/>
<evidence type="ECO:0000313" key="3">
    <source>
        <dbReference type="Proteomes" id="UP001141327"/>
    </source>
</evidence>
<evidence type="ECO:0000313" key="2">
    <source>
        <dbReference type="EMBL" id="KAJ4456434.1"/>
    </source>
</evidence>
<feature type="compositionally biased region" description="Pro residues" evidence="1">
    <location>
        <begin position="170"/>
        <end position="188"/>
    </location>
</feature>
<gene>
    <name evidence="2" type="ORF">PAPYR_8334</name>
</gene>
<dbReference type="EMBL" id="JAPMOS010000070">
    <property type="protein sequence ID" value="KAJ4456434.1"/>
    <property type="molecule type" value="Genomic_DNA"/>
</dbReference>
<feature type="compositionally biased region" description="Low complexity" evidence="1">
    <location>
        <begin position="159"/>
        <end position="169"/>
    </location>
</feature>
<feature type="compositionally biased region" description="Low complexity" evidence="1">
    <location>
        <begin position="113"/>
        <end position="132"/>
    </location>
</feature>
<evidence type="ECO:0000256" key="1">
    <source>
        <dbReference type="SAM" id="MobiDB-lite"/>
    </source>
</evidence>
<organism evidence="2 3">
    <name type="scientific">Paratrimastix pyriformis</name>
    <dbReference type="NCBI Taxonomy" id="342808"/>
    <lineage>
        <taxon>Eukaryota</taxon>
        <taxon>Metamonada</taxon>
        <taxon>Preaxostyla</taxon>
        <taxon>Paratrimastigidae</taxon>
        <taxon>Paratrimastix</taxon>
    </lineage>
</organism>
<comment type="caution">
    <text evidence="2">The sequence shown here is derived from an EMBL/GenBank/DDBJ whole genome shotgun (WGS) entry which is preliminary data.</text>
</comment>
<reference evidence="2" key="1">
    <citation type="journal article" date="2022" name="bioRxiv">
        <title>Genomics of Preaxostyla Flagellates Illuminates Evolutionary Transitions and the Path Towards Mitochondrial Loss.</title>
        <authorList>
            <person name="Novak L.V.F."/>
            <person name="Treitli S.C."/>
            <person name="Pyrih J."/>
            <person name="Halakuc P."/>
            <person name="Pipaliya S.V."/>
            <person name="Vacek V."/>
            <person name="Brzon O."/>
            <person name="Soukal P."/>
            <person name="Eme L."/>
            <person name="Dacks J.B."/>
            <person name="Karnkowska A."/>
            <person name="Elias M."/>
            <person name="Hampl V."/>
        </authorList>
    </citation>
    <scope>NUCLEOTIDE SEQUENCE</scope>
    <source>
        <strain evidence="2">RCP-MX</strain>
    </source>
</reference>
<protein>
    <submittedName>
        <fullName evidence="2">Uncharacterized protein</fullName>
    </submittedName>
</protein>